<organism evidence="3 4">
    <name type="scientific">Tenebrio molitor</name>
    <name type="common">Yellow mealworm beetle</name>
    <dbReference type="NCBI Taxonomy" id="7067"/>
    <lineage>
        <taxon>Eukaryota</taxon>
        <taxon>Metazoa</taxon>
        <taxon>Ecdysozoa</taxon>
        <taxon>Arthropoda</taxon>
        <taxon>Hexapoda</taxon>
        <taxon>Insecta</taxon>
        <taxon>Pterygota</taxon>
        <taxon>Neoptera</taxon>
        <taxon>Endopterygota</taxon>
        <taxon>Coleoptera</taxon>
        <taxon>Polyphaga</taxon>
        <taxon>Cucujiformia</taxon>
        <taxon>Tenebrionidae</taxon>
        <taxon>Tenebrio</taxon>
    </lineage>
</organism>
<comment type="caution">
    <text evidence="3">The sequence shown here is derived from an EMBL/GenBank/DDBJ whole genome shotgun (WGS) entry which is preliminary data.</text>
</comment>
<feature type="compositionally biased region" description="Low complexity" evidence="1">
    <location>
        <begin position="173"/>
        <end position="189"/>
    </location>
</feature>
<evidence type="ECO:0000256" key="1">
    <source>
        <dbReference type="SAM" id="MobiDB-lite"/>
    </source>
</evidence>
<feature type="compositionally biased region" description="Pro residues" evidence="1">
    <location>
        <begin position="149"/>
        <end position="172"/>
    </location>
</feature>
<evidence type="ECO:0000313" key="4">
    <source>
        <dbReference type="Proteomes" id="UP000719412"/>
    </source>
</evidence>
<dbReference type="Proteomes" id="UP000719412">
    <property type="component" value="Unassembled WGS sequence"/>
</dbReference>
<gene>
    <name evidence="3" type="ORF">GEV33_004536</name>
</gene>
<proteinExistence type="predicted"/>
<evidence type="ECO:0000256" key="2">
    <source>
        <dbReference type="SAM" id="SignalP"/>
    </source>
</evidence>
<reference evidence="3" key="2">
    <citation type="submission" date="2021-08" db="EMBL/GenBank/DDBJ databases">
        <authorList>
            <person name="Eriksson T."/>
        </authorList>
    </citation>
    <scope>NUCLEOTIDE SEQUENCE</scope>
    <source>
        <strain evidence="3">Stoneville</strain>
        <tissue evidence="3">Whole head</tissue>
    </source>
</reference>
<name>A0A8J6HRC2_TENMO</name>
<feature type="region of interest" description="Disordered" evidence="1">
    <location>
        <begin position="17"/>
        <end position="76"/>
    </location>
</feature>
<dbReference type="EMBL" id="JABDTM020018089">
    <property type="protein sequence ID" value="KAH0818253.1"/>
    <property type="molecule type" value="Genomic_DNA"/>
</dbReference>
<evidence type="ECO:0000313" key="3">
    <source>
        <dbReference type="EMBL" id="KAH0818253.1"/>
    </source>
</evidence>
<protein>
    <submittedName>
        <fullName evidence="3">Uncharacterized protein</fullName>
    </submittedName>
</protein>
<feature type="region of interest" description="Disordered" evidence="1">
    <location>
        <begin position="89"/>
        <end position="229"/>
    </location>
</feature>
<accession>A0A8J6HRC2</accession>
<feature type="signal peptide" evidence="2">
    <location>
        <begin position="1"/>
        <end position="15"/>
    </location>
</feature>
<feature type="chain" id="PRO_5035175903" evidence="2">
    <location>
        <begin position="16"/>
        <end position="2153"/>
    </location>
</feature>
<keyword evidence="2" id="KW-0732">Signal</keyword>
<keyword evidence="4" id="KW-1185">Reference proteome</keyword>
<feature type="compositionally biased region" description="Pro residues" evidence="1">
    <location>
        <begin position="52"/>
        <end position="66"/>
    </location>
</feature>
<feature type="compositionally biased region" description="Pro residues" evidence="1">
    <location>
        <begin position="92"/>
        <end position="103"/>
    </location>
</feature>
<reference evidence="3" key="1">
    <citation type="journal article" date="2020" name="J Insects Food Feed">
        <title>The yellow mealworm (Tenebrio molitor) genome: a resource for the emerging insects as food and feed industry.</title>
        <authorList>
            <person name="Eriksson T."/>
            <person name="Andere A."/>
            <person name="Kelstrup H."/>
            <person name="Emery V."/>
            <person name="Picard C."/>
        </authorList>
    </citation>
    <scope>NUCLEOTIDE SEQUENCE</scope>
    <source>
        <strain evidence="3">Stoneville</strain>
        <tissue evidence="3">Whole head</tissue>
    </source>
</reference>
<feature type="compositionally biased region" description="Polar residues" evidence="1">
    <location>
        <begin position="210"/>
        <end position="223"/>
    </location>
</feature>
<sequence length="2153" mass="242728">MHVFPLSMWTSLTLGSDLTFATSPNRTKREPPVYRPIKHSYSSPSRRKPKPIYGPPPRPVYGPPSKPKQVYGPPKPIYSAPPSFTYEAPSYHSPPPSYGPPPSHSYHGPSSPPAPTYGVPSPGYSHQAVPPATSYGVPVHYSPPATDYGPPPSHSYGPPPPSYGPPPSPSYGPPSNSYGPPPSQSYGAPTNSYGPPPASSYGAPTHFQGFESQTTSYTHSSPSYGVPEGTYSQPYDIPQDFHSHPLTYDTSSASYGTPGALNSYGVPATQHEAPLRYNYHVSNSYGGPHHRAEDVVVGGEVFHSSYSDPYSADGSNNYVKFDETTSKVVKLEAPDPTVSYGKIESTTKVPNHNYDGPGIEDESLEMFINDRKKQLQKLKNFYRYKNRDNYSNDVEVQKSQSFDFYAGKGHGLDEKQVPHHGYRNSRNFYNVKLNEVNKVELIGNYSSGEIFTFFDTPYVLMDQDLYVVSQSSYSMVDTFLPNEEAEFLQAKQFKTMCFVMFVTKLNILHIFGFTKESKKFHKIQNIIQTNISDATFFEHQNDLYLVISNYKKQDPAIVVVYKFVDSHFDESEKFFASSATKLHTFHNNGNEVIIVLEEFGETSTLYQFNNNGVRKIQKIDTVLPECVLSYVYRKKRYVIIFDGNHDGVKLYLWTGTALIFWEQFTTSVVLKGKKEVTYLNNEPYLFVSDELPIDTLEDLQAKFFIVKSAIKSNESNSLIINETLTINFPLKASKVVARDVRFDELNNQKWQPDRWLSYTFPQNISGLVKAQLVQTNNLKISHNKSLFHNLLLRNGNQIVSGSVHVQNLQTTRIQVDSVNNVSVQDICYKSKPTTIEGLKSFSELKATNLKSGSINGIDSRLIMSILTNPEPLKYIFDVNLKVDNLWVKNINEVDIEKLKQSVFRFGITDSIDGSLTFASVQAREMIFGTLQGKSNFLTVATDQTINSSLTISKIYTGSIETKTINGIDFKNSVATLDDRLISGRTGPVSILKLNVTHNLTMEGNVDRELLQFNNTHIVGTNESDFLQRYNGKIKIRGNLFLKNFDLGKSAKIEVSGTEFDPRLDRFWTKSTHQAIPTHFEAQNGASTPHLFTTLMNGVSVDDYMSNSTQQTKPAKFYFESVIVKGNVMLNPSKQHLPDLRRIQKDSVKVNGTFHIKGLKNYSSVLKVDNLEVNFLNGANRDDDHSVLSDSQRVQNLHIRGDLHVEKLTVEAINNVQLESLIENSLHVDGPQNLHKLNFANVTVKNLIVTSLLNGHEINEVILKINNTNKIDKIRDVHIDSTVKIKNVQNLSTINGLEVEQLMRNSRSEFVNNTIFGDIKFSSAINVRDLHVIVINDIDFRKLSRRILYKSWNQIITEHFKFVDLKSANLITERINDFCVQNPIDISSPESQTVASKNLTAVRPIKAQNLFANVLCDIEECLRNLRNPPTQVWDNVLITGNVTFWDEQSLVRRILSKVVTTQYDNLITAKVTFVNHICANNVSALKTINNIDMKEIIEDAFLNKPDTKQIVKGKKVFGKLEAENLIGLQNTNVTTINDIAILKINDNIVSKNSDVVGVVKGKKVFFGGLQAKKIETEVVSGVKWQDLVSYTNDSEIPSTMFQSVSVKHNFNVKLINNMPFDVLLNERVLKESPKQILTGNYFFRDVKFKGDVWAFRINDVEMANVVYDGKTQIIESPKKFVEDLTIVGNVKAEFINGLKLSESYEQAVLKNEKTNFTGTVVVLKPASLEGRIDSNYINNVPVESVLNTNTKQFLTSEARQINKITQQISDFVNKYLNTTIRMPAELMYLEKSADLQISVPNTISAQIVKTRDDILVHIEGEEGGKFCGLPMMCKCPVQQTMQISSEHSVNTFINKQSQRIYSYYDDNIIINFISNSISTDSYCRTSKTKVMNEVSSLTWNTIPRDDNTGGFFVHQAFFNGYISGVKFFTIYDTTYVVVGVYYDSVLDTHNVNSLVLRFNEDRTGLEEIQKIPTVGAKTISLFPTAQGIVLIIGNLLESRVNTKILRFDEQKQQFELLREAPTFGSLFAEGVVLETDSLIILANERSSLQILKYHPEFDNYYFYQSLQLDYPISSMSVFYADDFGISDAYLSVVTTNDKYFIYSFQFIEGWKLESTGALDGIKSLVPFKLNNKSYLLAPSSNTSCLLTFVEHDLY</sequence>